<dbReference type="InterPro" id="IPR050316">
    <property type="entry name" value="Tyrosinase/Hemocyanin"/>
</dbReference>
<dbReference type="PROSITE" id="PS00498">
    <property type="entry name" value="TYROSINASE_2"/>
    <property type="match status" value="1"/>
</dbReference>
<dbReference type="SUPFAM" id="SSF48056">
    <property type="entry name" value="Di-copper centre-containing domain"/>
    <property type="match status" value="1"/>
</dbReference>
<keyword evidence="2" id="KW-0186">Copper</keyword>
<organism evidence="6 7">
    <name type="scientific">Sorangium cellulosum</name>
    <name type="common">Polyangium cellulosum</name>
    <dbReference type="NCBI Taxonomy" id="56"/>
    <lineage>
        <taxon>Bacteria</taxon>
        <taxon>Pseudomonadati</taxon>
        <taxon>Myxococcota</taxon>
        <taxon>Polyangia</taxon>
        <taxon>Polyangiales</taxon>
        <taxon>Polyangiaceae</taxon>
        <taxon>Sorangium</taxon>
    </lineage>
</organism>
<dbReference type="OrthoDB" id="2874181at2"/>
<evidence type="ECO:0000313" key="6">
    <source>
        <dbReference type="EMBL" id="AUX46382.1"/>
    </source>
</evidence>
<dbReference type="EMBL" id="CP012673">
    <property type="protein sequence ID" value="AUX46382.1"/>
    <property type="molecule type" value="Genomic_DNA"/>
</dbReference>
<evidence type="ECO:0000256" key="1">
    <source>
        <dbReference type="ARBA" id="ARBA00022723"/>
    </source>
</evidence>
<feature type="region of interest" description="Disordered" evidence="3">
    <location>
        <begin position="352"/>
        <end position="379"/>
    </location>
</feature>
<dbReference type="InterPro" id="IPR008922">
    <property type="entry name" value="Di-copper_centre_dom_sf"/>
</dbReference>
<reference evidence="6 7" key="1">
    <citation type="submission" date="2015-09" db="EMBL/GenBank/DDBJ databases">
        <title>Sorangium comparison.</title>
        <authorList>
            <person name="Zaburannyi N."/>
            <person name="Bunk B."/>
            <person name="Overmann J."/>
            <person name="Mueller R."/>
        </authorList>
    </citation>
    <scope>NUCLEOTIDE SEQUENCE [LARGE SCALE GENOMIC DNA]</scope>
    <source>
        <strain evidence="6 7">So ce26</strain>
    </source>
</reference>
<dbReference type="GO" id="GO:0046872">
    <property type="term" value="F:metal ion binding"/>
    <property type="evidence" value="ECO:0007669"/>
    <property type="project" value="UniProtKB-KW"/>
</dbReference>
<dbReference type="Pfam" id="PF00264">
    <property type="entry name" value="Tyrosinase"/>
    <property type="match status" value="1"/>
</dbReference>
<dbReference type="Proteomes" id="UP000238348">
    <property type="component" value="Chromosome"/>
</dbReference>
<dbReference type="PRINTS" id="PR00092">
    <property type="entry name" value="TYROSINASE"/>
</dbReference>
<accession>A0A2L0F4A2</accession>
<evidence type="ECO:0000256" key="3">
    <source>
        <dbReference type="SAM" id="MobiDB-lite"/>
    </source>
</evidence>
<keyword evidence="1" id="KW-0479">Metal-binding</keyword>
<dbReference type="InterPro" id="IPR002227">
    <property type="entry name" value="Tyrosinase_Cu-bd"/>
</dbReference>
<feature type="domain" description="Tyrosinase copper-binding" evidence="4">
    <location>
        <begin position="81"/>
        <end position="98"/>
    </location>
</feature>
<name>A0A2L0F4A2_SORCE</name>
<dbReference type="Gene3D" id="1.10.1280.10">
    <property type="entry name" value="Di-copper center containing domain from catechol oxidase"/>
    <property type="match status" value="1"/>
</dbReference>
<proteinExistence type="predicted"/>
<dbReference type="AlphaFoldDB" id="A0A2L0F4A2"/>
<evidence type="ECO:0000256" key="2">
    <source>
        <dbReference type="ARBA" id="ARBA00023008"/>
    </source>
</evidence>
<evidence type="ECO:0000259" key="5">
    <source>
        <dbReference type="PROSITE" id="PS00498"/>
    </source>
</evidence>
<dbReference type="PANTHER" id="PTHR11474">
    <property type="entry name" value="TYROSINASE FAMILY MEMBER"/>
    <property type="match status" value="1"/>
</dbReference>
<gene>
    <name evidence="6" type="ORF">SOCE26_078880</name>
</gene>
<evidence type="ECO:0000313" key="7">
    <source>
        <dbReference type="Proteomes" id="UP000238348"/>
    </source>
</evidence>
<protein>
    <submittedName>
        <fullName evidence="6">Pigment biosynthesis-related tyrosinase</fullName>
    </submittedName>
</protein>
<dbReference type="RefSeq" id="WP_104984585.1">
    <property type="nucleotide sequence ID" value="NZ_CP012673.1"/>
</dbReference>
<dbReference type="PROSITE" id="PS00497">
    <property type="entry name" value="TYROSINASE_1"/>
    <property type="match status" value="1"/>
</dbReference>
<dbReference type="PANTHER" id="PTHR11474:SF76">
    <property type="entry name" value="SHKT DOMAIN-CONTAINING PROTEIN"/>
    <property type="match status" value="1"/>
</dbReference>
<evidence type="ECO:0000259" key="4">
    <source>
        <dbReference type="PROSITE" id="PS00497"/>
    </source>
</evidence>
<dbReference type="GO" id="GO:0016491">
    <property type="term" value="F:oxidoreductase activity"/>
    <property type="evidence" value="ECO:0007669"/>
    <property type="project" value="InterPro"/>
</dbReference>
<sequence>MTTVGTRRSVQDLQAAYDRGDKKPLEDVMRAWRGIKSLSPRDQNSFFVIGGYHGEPFEVRKAVDALSPTDIYAYWGGWCNHGNILFPTWHRAYLHRLEQALQTIVPGVMLPFWDETSPESLAGGIPRALTAEKFELDGELIDNPLRSFTLPHDLTDDYWLDNTGGETTPYFKPKGYETVRYPLSGLVGNATDRLATWQHNAQYLNHAACTEKLDSNIKAWLSGSGPDGAGPTPSDPDPSGFGIYTMFEKCLEAPNYTVFSNTTSAAAWNHGASGATELVVPLEQPHNDIHLAVGGFDLPGQTLDSGQVTGSNADMGENNTAALDPIFYFHHCNIDRMFWLWQKRHNQTEKLEGPINLGTGGYPGTSSTDNQGPTPGIPPGTQLDYTTPLRPFTNPKTNAPFTSEDVVNIEKLGYTYGPGSLEEPTKRVPAAVKAGGSKKILTVSGIDRARFQGSFVLSAFATITGANGQTTTRPLGHHSVLSRWSVIKCANCRTHLNVIAHFPLSTLTDEEVENATFSVKITQRGTPATGVKIVTSVN</sequence>
<feature type="domain" description="Tyrosinase copper-binding" evidence="5">
    <location>
        <begin position="324"/>
        <end position="335"/>
    </location>
</feature>